<sequence>MNFFYEYGWLLFLAAEVLTWGAALSLFFSRYFLSSRFLTHVSIVSILALTSFQLYLVGVDYYINQEVSFTQVLMILFIFYAATFGKSYISRIDRYMKQKFENRDTSWKTYLPFSLKFQPERKRQQLFYLHTAVFLSLHLLLLPMTNSSLPAWEWSFYTGWLSQPHLGFYPHYSFNIFSYVWRIIYMIDAFFFLCFSWFPALTQRLGSRL</sequence>
<dbReference type="RefSeq" id="WP_385938407.1">
    <property type="nucleotide sequence ID" value="NZ_JBHSOZ010000003.1"/>
</dbReference>
<feature type="transmembrane region" description="Helical" evidence="1">
    <location>
        <begin position="179"/>
        <end position="201"/>
    </location>
</feature>
<keyword evidence="1" id="KW-0812">Transmembrane</keyword>
<keyword evidence="1" id="KW-1133">Transmembrane helix</keyword>
<feature type="transmembrane region" description="Helical" evidence="1">
    <location>
        <begin position="69"/>
        <end position="89"/>
    </location>
</feature>
<feature type="transmembrane region" description="Helical" evidence="1">
    <location>
        <begin position="126"/>
        <end position="145"/>
    </location>
</feature>
<gene>
    <name evidence="2" type="ORF">ACFPU1_02960</name>
</gene>
<keyword evidence="1" id="KW-0472">Membrane</keyword>
<dbReference type="Proteomes" id="UP001596142">
    <property type="component" value="Unassembled WGS sequence"/>
</dbReference>
<evidence type="ECO:0000256" key="1">
    <source>
        <dbReference type="SAM" id="Phobius"/>
    </source>
</evidence>
<reference evidence="3" key="1">
    <citation type="journal article" date="2019" name="Int. J. Syst. Evol. Microbiol.">
        <title>The Global Catalogue of Microorganisms (GCM) 10K type strain sequencing project: providing services to taxonomists for standard genome sequencing and annotation.</title>
        <authorList>
            <consortium name="The Broad Institute Genomics Platform"/>
            <consortium name="The Broad Institute Genome Sequencing Center for Infectious Disease"/>
            <person name="Wu L."/>
            <person name="Ma J."/>
        </authorList>
    </citation>
    <scope>NUCLEOTIDE SEQUENCE [LARGE SCALE GENOMIC DNA]</scope>
    <source>
        <strain evidence="3">CECT 7184</strain>
    </source>
</reference>
<evidence type="ECO:0000313" key="2">
    <source>
        <dbReference type="EMBL" id="MFC5711733.1"/>
    </source>
</evidence>
<evidence type="ECO:0008006" key="4">
    <source>
        <dbReference type="Google" id="ProtNLM"/>
    </source>
</evidence>
<protein>
    <recommendedName>
        <fullName evidence="4">Integral membrane protein</fullName>
    </recommendedName>
</protein>
<evidence type="ECO:0000313" key="3">
    <source>
        <dbReference type="Proteomes" id="UP001596142"/>
    </source>
</evidence>
<feature type="transmembrane region" description="Helical" evidence="1">
    <location>
        <begin position="41"/>
        <end position="63"/>
    </location>
</feature>
<name>A0ABW0YMP1_9BACI</name>
<comment type="caution">
    <text evidence="2">The sequence shown here is derived from an EMBL/GenBank/DDBJ whole genome shotgun (WGS) entry which is preliminary data.</text>
</comment>
<dbReference type="EMBL" id="JBHSOZ010000003">
    <property type="protein sequence ID" value="MFC5711733.1"/>
    <property type="molecule type" value="Genomic_DNA"/>
</dbReference>
<keyword evidence="3" id="KW-1185">Reference proteome</keyword>
<accession>A0ABW0YMP1</accession>
<proteinExistence type="predicted"/>
<feature type="transmembrane region" description="Helical" evidence="1">
    <location>
        <begin position="6"/>
        <end position="29"/>
    </location>
</feature>
<organism evidence="2 3">
    <name type="scientific">Thalassorhabdus alkalitolerans</name>
    <dbReference type="NCBI Taxonomy" id="2282697"/>
    <lineage>
        <taxon>Bacteria</taxon>
        <taxon>Bacillati</taxon>
        <taxon>Bacillota</taxon>
        <taxon>Bacilli</taxon>
        <taxon>Bacillales</taxon>
        <taxon>Bacillaceae</taxon>
        <taxon>Thalassorhabdus</taxon>
    </lineage>
</organism>